<evidence type="ECO:0000313" key="2">
    <source>
        <dbReference type="Proteomes" id="UP000006002"/>
    </source>
</evidence>
<dbReference type="HOGENOM" id="CLU_3395349_0_0_9"/>
<reference evidence="1 2" key="1">
    <citation type="submission" date="2007-03" db="EMBL/GenBank/DDBJ databases">
        <authorList>
            <person name="Fulton L."/>
            <person name="Clifton S."/>
            <person name="Fulton B."/>
            <person name="Xu J."/>
            <person name="Minx P."/>
            <person name="Pepin K.H."/>
            <person name="Johnson M."/>
            <person name="Thiruvilangam P."/>
            <person name="Bhonagiri V."/>
            <person name="Nash W.E."/>
            <person name="Mardis E.R."/>
            <person name="Wilson R.K."/>
        </authorList>
    </citation>
    <scope>NUCLEOTIDE SEQUENCE [LARGE SCALE GENOMIC DNA]</scope>
    <source>
        <strain evidence="1 2">ATCC 29174</strain>
    </source>
</reference>
<proteinExistence type="predicted"/>
<comment type="caution">
    <text evidence="1">The sequence shown here is derived from an EMBL/GenBank/DDBJ whole genome shotgun (WGS) entry which is preliminary data.</text>
</comment>
<accession>A5ZUG7</accession>
<organism evidence="1 2">
    <name type="scientific">Blautia obeum ATCC 29174</name>
    <dbReference type="NCBI Taxonomy" id="411459"/>
    <lineage>
        <taxon>Bacteria</taxon>
        <taxon>Bacillati</taxon>
        <taxon>Bacillota</taxon>
        <taxon>Clostridia</taxon>
        <taxon>Lachnospirales</taxon>
        <taxon>Lachnospiraceae</taxon>
        <taxon>Blautia</taxon>
    </lineage>
</organism>
<dbReference type="EMBL" id="AAVO02000012">
    <property type="protein sequence ID" value="EDM86747.1"/>
    <property type="molecule type" value="Genomic_DNA"/>
</dbReference>
<protein>
    <submittedName>
        <fullName evidence="1">Uncharacterized protein</fullName>
    </submittedName>
</protein>
<dbReference type="Proteomes" id="UP000006002">
    <property type="component" value="Unassembled WGS sequence"/>
</dbReference>
<dbReference type="AlphaFoldDB" id="A5ZUG7"/>
<evidence type="ECO:0000313" key="1">
    <source>
        <dbReference type="EMBL" id="EDM86747.1"/>
    </source>
</evidence>
<sequence length="31" mass="3541">MELSLVKIIRYGFSCDKYVQSLSIYVLDGLS</sequence>
<reference evidence="1 2" key="2">
    <citation type="submission" date="2007-04" db="EMBL/GenBank/DDBJ databases">
        <title>Draft genome sequence of Ruminococcus obeum (ATCC 29174).</title>
        <authorList>
            <person name="Sudarsanam P."/>
            <person name="Ley R."/>
            <person name="Guruge J."/>
            <person name="Turnbaugh P.J."/>
            <person name="Mahowald M."/>
            <person name="Liep D."/>
            <person name="Gordon J."/>
        </authorList>
    </citation>
    <scope>NUCLEOTIDE SEQUENCE [LARGE SCALE GENOMIC DNA]</scope>
    <source>
        <strain evidence="1 2">ATCC 29174</strain>
    </source>
</reference>
<name>A5ZUG7_9FIRM</name>
<gene>
    <name evidence="1" type="ORF">RUMOBE_02652</name>
</gene>